<proteinExistence type="predicted"/>
<dbReference type="SUPFAM" id="SSF52540">
    <property type="entry name" value="P-loop containing nucleoside triphosphate hydrolases"/>
    <property type="match status" value="1"/>
</dbReference>
<dbReference type="Gene3D" id="3.40.50.300">
    <property type="entry name" value="P-loop containing nucleotide triphosphate hydrolases"/>
    <property type="match status" value="1"/>
</dbReference>
<organism evidence="1">
    <name type="scientific">uncultured Acetobacteraceae bacterium</name>
    <dbReference type="NCBI Taxonomy" id="169975"/>
    <lineage>
        <taxon>Bacteria</taxon>
        <taxon>Pseudomonadati</taxon>
        <taxon>Pseudomonadota</taxon>
        <taxon>Alphaproteobacteria</taxon>
        <taxon>Acetobacterales</taxon>
        <taxon>Acetobacteraceae</taxon>
        <taxon>environmental samples</taxon>
    </lineage>
</organism>
<accession>A0A6J4J6G2</accession>
<dbReference type="EMBL" id="CADCTG010000231">
    <property type="protein sequence ID" value="CAA9269216.1"/>
    <property type="molecule type" value="Genomic_DNA"/>
</dbReference>
<evidence type="ECO:0008006" key="2">
    <source>
        <dbReference type="Google" id="ProtNLM"/>
    </source>
</evidence>
<dbReference type="AlphaFoldDB" id="A0A6J4J6G2"/>
<dbReference type="InterPro" id="IPR027417">
    <property type="entry name" value="P-loop_NTPase"/>
</dbReference>
<name>A0A6J4J6G2_9PROT</name>
<gene>
    <name evidence="1" type="ORF">AVDCRST_MAG08-3099</name>
</gene>
<evidence type="ECO:0000313" key="1">
    <source>
        <dbReference type="EMBL" id="CAA9269216.1"/>
    </source>
</evidence>
<protein>
    <recommendedName>
        <fullName evidence="2">Sulfotransferase family protein</fullName>
    </recommendedName>
</protein>
<sequence length="379" mass="43068">MIFFLHIPKTGGQTLATRLASAFPPGRCSVMQADILDADALARLSADHDFFEGHLALGTLRDPPPGLRVMTVVREPVEQIISHYRHILRDARNPLSKLAGAMPPHAFLERFGGEMWNFQARCLVGAMRPPDLADHFRGVEFWLLRHFEECLTRLHWLVPSEKLDEFCLLWAVEAGRRLAQLDLRVNASEPDNVDVPALRRWLRDRPERFAVDSLLWNAARRRYEEWREALVRLDRVTGEPSPGALAWEADGAAVWLLRNWHPPLPREEGLEWAAGPGTFSTLRVRRGGHRVLRFDAMAFFGVRWDRVRLLRQADMSDVPLARSMDDGRHIASYEAELGGSGDEETFVLHGAEDVAVLPANPAALNRPRRAFATRNWRLA</sequence>
<reference evidence="1" key="1">
    <citation type="submission" date="2020-02" db="EMBL/GenBank/DDBJ databases">
        <authorList>
            <person name="Meier V. D."/>
        </authorList>
    </citation>
    <scope>NUCLEOTIDE SEQUENCE</scope>
    <source>
        <strain evidence="1">AVDCRST_MAG08</strain>
    </source>
</reference>